<evidence type="ECO:0000256" key="8">
    <source>
        <dbReference type="PROSITE-ProRule" id="PRU00472"/>
    </source>
</evidence>
<dbReference type="SUPFAM" id="SSF57783">
    <property type="entry name" value="Zinc beta-ribbon"/>
    <property type="match status" value="1"/>
</dbReference>
<dbReference type="GO" id="GO:0003676">
    <property type="term" value="F:nucleic acid binding"/>
    <property type="evidence" value="ECO:0007669"/>
    <property type="project" value="InterPro"/>
</dbReference>
<evidence type="ECO:0000256" key="6">
    <source>
        <dbReference type="ARBA" id="ARBA00022833"/>
    </source>
</evidence>
<dbReference type="FunCoup" id="E1Z6V3">
    <property type="interactions" value="1438"/>
</dbReference>
<comment type="subcellular location">
    <subcellularLocation>
        <location evidence="1">Nucleus</location>
        <location evidence="1">Nucleolus</location>
    </subcellularLocation>
</comment>
<dbReference type="RefSeq" id="XP_005850517.1">
    <property type="nucleotide sequence ID" value="XM_005850455.1"/>
</dbReference>
<name>E1Z6V3_CHLVA</name>
<dbReference type="InterPro" id="IPR012164">
    <property type="entry name" value="Rpa12/Rpb9/Rpc10/TFS"/>
</dbReference>
<dbReference type="AlphaFoldDB" id="E1Z6V3"/>
<keyword evidence="7" id="KW-0539">Nucleus</keyword>
<protein>
    <recommendedName>
        <fullName evidence="2">DNA-directed RNA polymerase I subunit RPA12</fullName>
    </recommendedName>
</protein>
<evidence type="ECO:0000256" key="2">
    <source>
        <dbReference type="ARBA" id="ARBA00018784"/>
    </source>
</evidence>
<keyword evidence="6" id="KW-0862">Zinc</keyword>
<keyword evidence="5 8" id="KW-0863">Zinc-finger</keyword>
<evidence type="ECO:0000256" key="7">
    <source>
        <dbReference type="ARBA" id="ARBA00023242"/>
    </source>
</evidence>
<keyword evidence="4" id="KW-0479">Metal-binding</keyword>
<evidence type="ECO:0000256" key="3">
    <source>
        <dbReference type="ARBA" id="ARBA00022478"/>
    </source>
</evidence>
<gene>
    <name evidence="10" type="ORF">CHLNCDRAFT_140360</name>
</gene>
<dbReference type="SMART" id="SM00440">
    <property type="entry name" value="ZnF_C2C2"/>
    <property type="match status" value="1"/>
</dbReference>
<dbReference type="Gene3D" id="2.20.25.10">
    <property type="match status" value="1"/>
</dbReference>
<dbReference type="EMBL" id="GL433837">
    <property type="protein sequence ID" value="EFN58415.1"/>
    <property type="molecule type" value="Genomic_DNA"/>
</dbReference>
<dbReference type="PANTHER" id="PTHR11239">
    <property type="entry name" value="DNA-DIRECTED RNA POLYMERASE"/>
    <property type="match status" value="1"/>
</dbReference>
<dbReference type="InterPro" id="IPR001222">
    <property type="entry name" value="Znf_TFIIS"/>
</dbReference>
<dbReference type="PROSITE" id="PS51133">
    <property type="entry name" value="ZF_TFIIS_2"/>
    <property type="match status" value="1"/>
</dbReference>
<accession>E1Z6V3</accession>
<dbReference type="GO" id="GO:0003899">
    <property type="term" value="F:DNA-directed RNA polymerase activity"/>
    <property type="evidence" value="ECO:0007669"/>
    <property type="project" value="InterPro"/>
</dbReference>
<dbReference type="Pfam" id="PF01096">
    <property type="entry name" value="Zn_ribbon_TFIIS"/>
    <property type="match status" value="1"/>
</dbReference>
<evidence type="ECO:0000259" key="9">
    <source>
        <dbReference type="PROSITE" id="PS51133"/>
    </source>
</evidence>
<evidence type="ECO:0000256" key="1">
    <source>
        <dbReference type="ARBA" id="ARBA00004604"/>
    </source>
</evidence>
<dbReference type="InterPro" id="IPR034004">
    <property type="entry name" value="Zn_ribbon_RPA12_C"/>
</dbReference>
<dbReference type="GeneID" id="17358019"/>
<dbReference type="GO" id="GO:0005736">
    <property type="term" value="C:RNA polymerase I complex"/>
    <property type="evidence" value="ECO:0007669"/>
    <property type="project" value="TreeGrafter"/>
</dbReference>
<dbReference type="PANTHER" id="PTHR11239:SF14">
    <property type="entry name" value="DNA-DIRECTED RNA POLYMERASE I SUBUNIT RPA12"/>
    <property type="match status" value="1"/>
</dbReference>
<dbReference type="KEGG" id="cvr:CHLNCDRAFT_140360"/>
<keyword evidence="3" id="KW-0240">DNA-directed RNA polymerase</keyword>
<dbReference type="OMA" id="VIAKTWA"/>
<dbReference type="OrthoDB" id="10056816at2759"/>
<sequence length="146" mass="16560">MDPADLPELIVAESKGDVIAKTWAFCPITGDLLILDAAAGVARSERADFSRPLSDLDDTMTVVTTSDMDVYMRQYAMEPLIKSREQLEFEELLKNRVRATVEEPCPRCGNPILEYYTMQLRSADEGQTVFYECPKRDCGYRYSTNN</sequence>
<dbReference type="STRING" id="554065.E1Z6V3"/>
<feature type="domain" description="TFIIS-type" evidence="9">
    <location>
        <begin position="101"/>
        <end position="143"/>
    </location>
</feature>
<keyword evidence="11" id="KW-1185">Reference proteome</keyword>
<reference evidence="10 11" key="1">
    <citation type="journal article" date="2010" name="Plant Cell">
        <title>The Chlorella variabilis NC64A genome reveals adaptation to photosymbiosis, coevolution with viruses, and cryptic sex.</title>
        <authorList>
            <person name="Blanc G."/>
            <person name="Duncan G."/>
            <person name="Agarkova I."/>
            <person name="Borodovsky M."/>
            <person name="Gurnon J."/>
            <person name="Kuo A."/>
            <person name="Lindquist E."/>
            <person name="Lucas S."/>
            <person name="Pangilinan J."/>
            <person name="Polle J."/>
            <person name="Salamov A."/>
            <person name="Terry A."/>
            <person name="Yamada T."/>
            <person name="Dunigan D.D."/>
            <person name="Grigoriev I.V."/>
            <person name="Claverie J.M."/>
            <person name="Van Etten J.L."/>
        </authorList>
    </citation>
    <scope>NUCLEOTIDE SEQUENCE [LARGE SCALE GENOMIC DNA]</scope>
    <source>
        <strain evidence="10 11">NC64A</strain>
    </source>
</reference>
<organism evidence="11">
    <name type="scientific">Chlorella variabilis</name>
    <name type="common">Green alga</name>
    <dbReference type="NCBI Taxonomy" id="554065"/>
    <lineage>
        <taxon>Eukaryota</taxon>
        <taxon>Viridiplantae</taxon>
        <taxon>Chlorophyta</taxon>
        <taxon>core chlorophytes</taxon>
        <taxon>Trebouxiophyceae</taxon>
        <taxon>Chlorellales</taxon>
        <taxon>Chlorellaceae</taxon>
        <taxon>Chlorella clade</taxon>
        <taxon>Chlorella</taxon>
    </lineage>
</organism>
<evidence type="ECO:0000256" key="4">
    <source>
        <dbReference type="ARBA" id="ARBA00022723"/>
    </source>
</evidence>
<dbReference type="eggNOG" id="KOG2907">
    <property type="taxonomic scope" value="Eukaryota"/>
</dbReference>
<evidence type="ECO:0000313" key="11">
    <source>
        <dbReference type="Proteomes" id="UP000008141"/>
    </source>
</evidence>
<dbReference type="GO" id="GO:0008270">
    <property type="term" value="F:zinc ion binding"/>
    <property type="evidence" value="ECO:0007669"/>
    <property type="project" value="UniProtKB-KW"/>
</dbReference>
<evidence type="ECO:0000313" key="10">
    <source>
        <dbReference type="EMBL" id="EFN58415.1"/>
    </source>
</evidence>
<dbReference type="CDD" id="cd10507">
    <property type="entry name" value="Zn-ribbon_RPA12"/>
    <property type="match status" value="1"/>
</dbReference>
<dbReference type="GO" id="GO:0006363">
    <property type="term" value="P:termination of RNA polymerase I transcription"/>
    <property type="evidence" value="ECO:0007669"/>
    <property type="project" value="TreeGrafter"/>
</dbReference>
<keyword evidence="3" id="KW-0804">Transcription</keyword>
<proteinExistence type="predicted"/>
<evidence type="ECO:0000256" key="5">
    <source>
        <dbReference type="ARBA" id="ARBA00022771"/>
    </source>
</evidence>
<dbReference type="Proteomes" id="UP000008141">
    <property type="component" value="Unassembled WGS sequence"/>
</dbReference>
<dbReference type="InParanoid" id="E1Z6V3"/>